<protein>
    <submittedName>
        <fullName evidence="1">Uncharacterized protein</fullName>
    </submittedName>
</protein>
<reference evidence="1" key="2">
    <citation type="submission" date="2025-09" db="UniProtKB">
        <authorList>
            <consortium name="EnsemblPlants"/>
        </authorList>
    </citation>
    <scope>IDENTIFICATION</scope>
</reference>
<evidence type="ECO:0000313" key="2">
    <source>
        <dbReference type="Proteomes" id="UP001732700"/>
    </source>
</evidence>
<name>A0ACD5VCA2_AVESA</name>
<accession>A0ACD5VCA2</accession>
<dbReference type="Proteomes" id="UP001732700">
    <property type="component" value="Chromosome 2D"/>
</dbReference>
<reference evidence="1" key="1">
    <citation type="submission" date="2021-05" db="EMBL/GenBank/DDBJ databases">
        <authorList>
            <person name="Scholz U."/>
            <person name="Mascher M."/>
            <person name="Fiebig A."/>
        </authorList>
    </citation>
    <scope>NUCLEOTIDE SEQUENCE [LARGE SCALE GENOMIC DNA]</scope>
</reference>
<evidence type="ECO:0000313" key="1">
    <source>
        <dbReference type="EnsemblPlants" id="AVESA.00010b.r2.2DG0401520.1.CDS"/>
    </source>
</evidence>
<dbReference type="EnsemblPlants" id="AVESA.00010b.r2.2DG0401520.1">
    <property type="protein sequence ID" value="AVESA.00010b.r2.2DG0401520.1.CDS"/>
    <property type="gene ID" value="AVESA.00010b.r2.2DG0401520"/>
</dbReference>
<proteinExistence type="predicted"/>
<organism evidence="1 2">
    <name type="scientific">Avena sativa</name>
    <name type="common">Oat</name>
    <dbReference type="NCBI Taxonomy" id="4498"/>
    <lineage>
        <taxon>Eukaryota</taxon>
        <taxon>Viridiplantae</taxon>
        <taxon>Streptophyta</taxon>
        <taxon>Embryophyta</taxon>
        <taxon>Tracheophyta</taxon>
        <taxon>Spermatophyta</taxon>
        <taxon>Magnoliopsida</taxon>
        <taxon>Liliopsida</taxon>
        <taxon>Poales</taxon>
        <taxon>Poaceae</taxon>
        <taxon>BOP clade</taxon>
        <taxon>Pooideae</taxon>
        <taxon>Poodae</taxon>
        <taxon>Poeae</taxon>
        <taxon>Poeae Chloroplast Group 1 (Aveneae type)</taxon>
        <taxon>Aveninae</taxon>
        <taxon>Avena</taxon>
    </lineage>
</organism>
<keyword evidence="2" id="KW-1185">Reference proteome</keyword>
<sequence length="374" mass="42789">MNMERDFHMVAGRGETRYFKNSTLQRKALLETKPVLEMAVRDIRTDVLQPLPVLTVVDLGCSSGENTLLFVSNVIEAISCHRDKLRGNLVELQFFLSDLPANDFNHVFQSLEKFKESIEINFKEETPPPFHIAGMPGSYYTKLFPRQSVHLFHSSFCLHWRSELPDDLTIKKEMYMNKANIYIGKTTPPAVAKLYQEHFQKDMLLFLKLRYEELVLGGQMVLTFLGRITEDVYCGDMSLVFGLLGQSLESLVEEGLIERAKLNSFNLPFYGPSIDEVKTVVKQSELFDINHIKLFESNWDPYDDNSEGDGVSDSLQSGINVSKCYRAAMEPILASHFGESVLHGLFEKFAYNVMEHLESEKTKYSIIVVSLKKR</sequence>